<evidence type="ECO:0008006" key="3">
    <source>
        <dbReference type="Google" id="ProtNLM"/>
    </source>
</evidence>
<accession>A0ABU1MEZ3</accession>
<proteinExistence type="predicted"/>
<name>A0ABU1MEZ3_9HYPH</name>
<dbReference type="RefSeq" id="WP_310016086.1">
    <property type="nucleotide sequence ID" value="NZ_JAVDQT010000013.1"/>
</dbReference>
<reference evidence="1 2" key="1">
    <citation type="submission" date="2023-07" db="EMBL/GenBank/DDBJ databases">
        <title>Sorghum-associated microbial communities from plants grown in Nebraska, USA.</title>
        <authorList>
            <person name="Schachtman D."/>
        </authorList>
    </citation>
    <scope>NUCLEOTIDE SEQUENCE [LARGE SCALE GENOMIC DNA]</scope>
    <source>
        <strain evidence="1 2">DS1730</strain>
    </source>
</reference>
<comment type="caution">
    <text evidence="1">The sequence shown here is derived from an EMBL/GenBank/DDBJ whole genome shotgun (WGS) entry which is preliminary data.</text>
</comment>
<organism evidence="1 2">
    <name type="scientific">Brucella pseudogrignonensis</name>
    <dbReference type="NCBI Taxonomy" id="419475"/>
    <lineage>
        <taxon>Bacteria</taxon>
        <taxon>Pseudomonadati</taxon>
        <taxon>Pseudomonadota</taxon>
        <taxon>Alphaproteobacteria</taxon>
        <taxon>Hyphomicrobiales</taxon>
        <taxon>Brucellaceae</taxon>
        <taxon>Brucella/Ochrobactrum group</taxon>
        <taxon>Brucella</taxon>
    </lineage>
</organism>
<protein>
    <recommendedName>
        <fullName evidence="3">Helitron helicase-like domain-containing protein</fullName>
    </recommendedName>
</protein>
<evidence type="ECO:0000313" key="1">
    <source>
        <dbReference type="EMBL" id="MDR6434614.1"/>
    </source>
</evidence>
<dbReference type="Proteomes" id="UP001184614">
    <property type="component" value="Unassembled WGS sequence"/>
</dbReference>
<dbReference type="EMBL" id="JAVDQT010000013">
    <property type="protein sequence ID" value="MDR6434614.1"/>
    <property type="molecule type" value="Genomic_DNA"/>
</dbReference>
<gene>
    <name evidence="1" type="ORF">J2782_004367</name>
</gene>
<evidence type="ECO:0000313" key="2">
    <source>
        <dbReference type="Proteomes" id="UP001184614"/>
    </source>
</evidence>
<keyword evidence="2" id="KW-1185">Reference proteome</keyword>
<sequence>MLANYLTFNRFITRIAPQFIELATKFENERRDRSQRSERCVTSCLMKGDANPAERFCQLAARYYKYRSVCVDCSRPGAVAAAVKATYREQVSLVFSNAHKLSLNDAVVIERALSGRDKEFSIAVALMFFLVGGTQYDAIPYNLLSIKGRSEVFTFPAVADSDASVFQQSSSTTSSAPALSELTT</sequence>